<keyword evidence="1" id="KW-0472">Membrane</keyword>
<dbReference type="PANTHER" id="PTHR30273:SF2">
    <property type="entry name" value="PROTEIN FECR"/>
    <property type="match status" value="1"/>
</dbReference>
<feature type="domain" description="FecR protein" evidence="2">
    <location>
        <begin position="187"/>
        <end position="283"/>
    </location>
</feature>
<dbReference type="Gene3D" id="3.55.50.30">
    <property type="match status" value="1"/>
</dbReference>
<dbReference type="Gene3D" id="2.60.120.1440">
    <property type="match status" value="1"/>
</dbReference>
<dbReference type="OrthoDB" id="1099963at2"/>
<dbReference type="EMBL" id="FWYB01000001">
    <property type="protein sequence ID" value="SMC60969.1"/>
    <property type="molecule type" value="Genomic_DNA"/>
</dbReference>
<dbReference type="PANTHER" id="PTHR30273">
    <property type="entry name" value="PERIPLASMIC SIGNAL SENSOR AND SIGMA FACTOR ACTIVATOR FECR-RELATED"/>
    <property type="match status" value="1"/>
</dbReference>
<protein>
    <submittedName>
        <fullName evidence="4">FecR family protein</fullName>
    </submittedName>
</protein>
<dbReference type="FunFam" id="2.60.120.1440:FF:000001">
    <property type="entry name" value="Putative anti-sigma factor"/>
    <property type="match status" value="1"/>
</dbReference>
<evidence type="ECO:0000256" key="1">
    <source>
        <dbReference type="SAM" id="Phobius"/>
    </source>
</evidence>
<dbReference type="Pfam" id="PF16344">
    <property type="entry name" value="FecR_C"/>
    <property type="match status" value="1"/>
</dbReference>
<evidence type="ECO:0000259" key="3">
    <source>
        <dbReference type="Pfam" id="PF16344"/>
    </source>
</evidence>
<reference evidence="4 5" key="1">
    <citation type="submission" date="2017-04" db="EMBL/GenBank/DDBJ databases">
        <authorList>
            <person name="Afonso C.L."/>
            <person name="Miller P.J."/>
            <person name="Scott M.A."/>
            <person name="Spackman E."/>
            <person name="Goraichik I."/>
            <person name="Dimitrov K.M."/>
            <person name="Suarez D.L."/>
            <person name="Swayne D.E."/>
        </authorList>
    </citation>
    <scope>NUCLEOTIDE SEQUENCE [LARGE SCALE GENOMIC DNA]</scope>
    <source>
        <strain evidence="4 5">DSM 19625</strain>
    </source>
</reference>
<feature type="domain" description="Protein FecR C-terminal" evidence="3">
    <location>
        <begin position="324"/>
        <end position="393"/>
    </location>
</feature>
<keyword evidence="1" id="KW-0812">Transmembrane</keyword>
<dbReference type="InterPro" id="IPR006860">
    <property type="entry name" value="FecR"/>
</dbReference>
<dbReference type="RefSeq" id="WP_084287240.1">
    <property type="nucleotide sequence ID" value="NZ_FWYB01000001.1"/>
</dbReference>
<keyword evidence="1" id="KW-1133">Transmembrane helix</keyword>
<feature type="transmembrane region" description="Helical" evidence="1">
    <location>
        <begin position="87"/>
        <end position="108"/>
    </location>
</feature>
<evidence type="ECO:0000313" key="4">
    <source>
        <dbReference type="EMBL" id="SMC60969.1"/>
    </source>
</evidence>
<evidence type="ECO:0000259" key="2">
    <source>
        <dbReference type="Pfam" id="PF04773"/>
    </source>
</evidence>
<sequence>MKKERANYLYERYVKNELTADERLEWEDLGLNLSNDHFFQELVDGLWEVKDDDIPAMKAAHANQIEQCIIAQPQPLIIGQRINKSRLWPRIAAAAAILLVIAAGLFYYTNTSRHPELVSGSRYVNDIAPGKNTATLTLANGKQIVLSDALNGELVKEAGLSISKTADGQIVYEIKDQGNPEINKTNTLSTANGETYRVRLPDGSLVVLNAASKLTYATALNEHGVRRVTLTGEAYFEISKDKKHPFIVITDKQEVEVLGTHFNISAYKDEQAIKTTLLEGSIKVRAQNSNKILRPGQQAELTGANQITVKTVDVTEAVAWKDGDFVFRAEPLESIMRKVARWYDVEVEYAYDAPRDIPLTAVISRSRNISSVLEGIVIAGNVHFKVEGKRVYVSR</sequence>
<name>A0A1W2AJQ9_9SPHI</name>
<dbReference type="GO" id="GO:0016989">
    <property type="term" value="F:sigma factor antagonist activity"/>
    <property type="evidence" value="ECO:0007669"/>
    <property type="project" value="TreeGrafter"/>
</dbReference>
<organism evidence="4 5">
    <name type="scientific">Pedobacter nyackensis</name>
    <dbReference type="NCBI Taxonomy" id="475255"/>
    <lineage>
        <taxon>Bacteria</taxon>
        <taxon>Pseudomonadati</taxon>
        <taxon>Bacteroidota</taxon>
        <taxon>Sphingobacteriia</taxon>
        <taxon>Sphingobacteriales</taxon>
        <taxon>Sphingobacteriaceae</taxon>
        <taxon>Pedobacter</taxon>
    </lineage>
</organism>
<dbReference type="AlphaFoldDB" id="A0A1W2AJQ9"/>
<gene>
    <name evidence="4" type="ORF">SAMN04488101_101683</name>
</gene>
<evidence type="ECO:0000313" key="5">
    <source>
        <dbReference type="Proteomes" id="UP000192678"/>
    </source>
</evidence>
<proteinExistence type="predicted"/>
<dbReference type="InterPro" id="IPR012373">
    <property type="entry name" value="Ferrdict_sens_TM"/>
</dbReference>
<dbReference type="InterPro" id="IPR032508">
    <property type="entry name" value="FecR_C"/>
</dbReference>
<dbReference type="Proteomes" id="UP000192678">
    <property type="component" value="Unassembled WGS sequence"/>
</dbReference>
<keyword evidence="5" id="KW-1185">Reference proteome</keyword>
<dbReference type="Pfam" id="PF04773">
    <property type="entry name" value="FecR"/>
    <property type="match status" value="1"/>
</dbReference>
<dbReference type="STRING" id="475255.SAMN04488101_101683"/>
<accession>A0A1W2AJQ9</accession>